<dbReference type="Pfam" id="PF00004">
    <property type="entry name" value="AAA"/>
    <property type="match status" value="1"/>
</dbReference>
<feature type="region of interest" description="Disordered" evidence="4">
    <location>
        <begin position="1"/>
        <end position="114"/>
    </location>
</feature>
<dbReference type="CDD" id="cd00009">
    <property type="entry name" value="AAA"/>
    <property type="match status" value="1"/>
</dbReference>
<dbReference type="Proteomes" id="UP001067231">
    <property type="component" value="Unassembled WGS sequence"/>
</dbReference>
<dbReference type="SMART" id="SM00382">
    <property type="entry name" value="AAA"/>
    <property type="match status" value="1"/>
</dbReference>
<dbReference type="InterPro" id="IPR027417">
    <property type="entry name" value="P-loop_NTPase"/>
</dbReference>
<dbReference type="GO" id="GO:0003677">
    <property type="term" value="F:DNA binding"/>
    <property type="evidence" value="ECO:0007669"/>
    <property type="project" value="TreeGrafter"/>
</dbReference>
<feature type="compositionally biased region" description="Basic and acidic residues" evidence="4">
    <location>
        <begin position="67"/>
        <end position="84"/>
    </location>
</feature>
<dbReference type="InterPro" id="IPR003959">
    <property type="entry name" value="ATPase_AAA_core"/>
</dbReference>
<dbReference type="GO" id="GO:0005524">
    <property type="term" value="F:ATP binding"/>
    <property type="evidence" value="ECO:0007669"/>
    <property type="project" value="UniProtKB-KW"/>
</dbReference>
<sequence>MWDIEEDWSEDESFGLANRPGPKRKKLEGPGEDGRVHASLRSKSGSESAGGDENLSANAHEASVSRAAERLDRRWSDSRAKRAPEAVQGSDLKMDGQDCRDDKSPQPALGGPLSPEMGESLSFEQAYDTFGLSSADGFPRATGRRRSSKLFESVPSVERTQRGVIRFSGVSDPSRTFYVETWESGDTLEILREMERRGSRLPGGGGGGRQVSEMLELESEVTARMGVGAEPGQAGAPRTYTSRPMLTAKYVPRTCLDLVNDEGSIRSILRWIKGWDGFVFGSSGSGRGREAPEIPVLLVGGPSGSGKTSMVRILARQCGYEVNEVKVSDERTRESFENSVKMGISFGVIGGSRRPGLILIDELDSLSNCGGLRRSDCFDFLVRLIDSHSRTREAVSRPIVCICNDIHDRSLRSLRSRATSIVVPLPPREKVFKRLSYVCRSEGLRLEDDEILNELIKVHNCDIRSCLNSIYLMSQKEAEEGGGGTRACVQIYWEDFEGCCYTKDVDQDISGFIKACFGLEAEVSKDEVFRYVIEHGDECLANFGSNLAGLLTENIYRCNLIGDFYYDYLRLILDSVVEHSIVSSRTSSLLPFLASATLVSRRIAGLHCNQFRHLGASTFQYSQAVSSSMSSIYRDISSLTMDALKVETMTTTFRVYTLPSMLTHFSGVGLLKHLSQWKSTNIFPRFRSFLGLQTGSLGPEELEPLSVLQNLVSKMVCFGFRFEDQTKPPLLNNKSHGDSQTPHLLRPNIESLYSFPCLMSSISSGYVRSPSVLGQSSGIHIFDIGFYTLVNQLVDFFRDDVAKQVVPGIHYLRSETSCRQNGRREDHDLPQKQVPSSCLAPPPSFQDLVSRMRDGPQVRPERPSLLCIYRYNDGSTNAVRMEIHVSDFFV</sequence>
<dbReference type="OrthoDB" id="2195431at2759"/>
<dbReference type="GO" id="GO:0016887">
    <property type="term" value="F:ATP hydrolysis activity"/>
    <property type="evidence" value="ECO:0007669"/>
    <property type="project" value="InterPro"/>
</dbReference>
<accession>A0A9D5HZ95</accession>
<comment type="caution">
    <text evidence="6">The sequence shown here is derived from an EMBL/GenBank/DDBJ whole genome shotgun (WGS) entry which is preliminary data.</text>
</comment>
<dbReference type="EMBL" id="JAPCXC010000001">
    <property type="protein sequence ID" value="KAJ1613759.1"/>
    <property type="molecule type" value="Genomic_DNA"/>
</dbReference>
<evidence type="ECO:0000256" key="3">
    <source>
        <dbReference type="ARBA" id="ARBA00022840"/>
    </source>
</evidence>
<dbReference type="PANTHER" id="PTHR23389:SF3">
    <property type="entry name" value="CHROMOSOME TRANSMISSION FIDELITY PROTEIN 18 HOMOLOG"/>
    <property type="match status" value="1"/>
</dbReference>
<dbReference type="Gene3D" id="3.40.50.300">
    <property type="entry name" value="P-loop containing nucleotide triphosphate hydrolases"/>
    <property type="match status" value="1"/>
</dbReference>
<dbReference type="Gene3D" id="1.10.8.60">
    <property type="match status" value="1"/>
</dbReference>
<organism evidence="6">
    <name type="scientific">Cryptosporidium canis</name>
    <dbReference type="NCBI Taxonomy" id="195482"/>
    <lineage>
        <taxon>Eukaryota</taxon>
        <taxon>Sar</taxon>
        <taxon>Alveolata</taxon>
        <taxon>Apicomplexa</taxon>
        <taxon>Conoidasida</taxon>
        <taxon>Coccidia</taxon>
        <taxon>Eucoccidiorida</taxon>
        <taxon>Eimeriorina</taxon>
        <taxon>Cryptosporidiidae</taxon>
        <taxon>Cryptosporidium</taxon>
    </lineage>
</organism>
<dbReference type="GO" id="GO:0005634">
    <property type="term" value="C:nucleus"/>
    <property type="evidence" value="ECO:0007669"/>
    <property type="project" value="TreeGrafter"/>
</dbReference>
<evidence type="ECO:0000256" key="2">
    <source>
        <dbReference type="ARBA" id="ARBA00022741"/>
    </source>
</evidence>
<name>A0A9D5HZ95_9CRYT</name>
<keyword evidence="2" id="KW-0547">Nucleotide-binding</keyword>
<dbReference type="CDD" id="cd18140">
    <property type="entry name" value="HLD_clamp_RFC"/>
    <property type="match status" value="1"/>
</dbReference>
<dbReference type="InterPro" id="IPR003593">
    <property type="entry name" value="AAA+_ATPase"/>
</dbReference>
<dbReference type="PANTHER" id="PTHR23389">
    <property type="entry name" value="CHROMOSOME TRANSMISSION FIDELITY FACTOR 18"/>
    <property type="match status" value="1"/>
</dbReference>
<feature type="compositionally biased region" description="Basic and acidic residues" evidence="4">
    <location>
        <begin position="92"/>
        <end position="104"/>
    </location>
</feature>
<feature type="compositionally biased region" description="Acidic residues" evidence="4">
    <location>
        <begin position="1"/>
        <end position="13"/>
    </location>
</feature>
<reference evidence="6" key="1">
    <citation type="submission" date="2022-10" db="EMBL/GenBank/DDBJ databases">
        <title>Adaptive evolution leads to modifications in subtelomeric GC content in a zoonotic Cryptosporidium species.</title>
        <authorList>
            <person name="Li J."/>
            <person name="Feng Y."/>
            <person name="Xiao L."/>
        </authorList>
    </citation>
    <scope>NUCLEOTIDE SEQUENCE</scope>
    <source>
        <strain evidence="6">33844</strain>
    </source>
</reference>
<feature type="compositionally biased region" description="Basic and acidic residues" evidence="4">
    <location>
        <begin position="27"/>
        <end position="36"/>
    </location>
</feature>
<keyword evidence="3" id="KW-0067">ATP-binding</keyword>
<dbReference type="GO" id="GO:0006260">
    <property type="term" value="P:DNA replication"/>
    <property type="evidence" value="ECO:0007669"/>
    <property type="project" value="UniProtKB-KW"/>
</dbReference>
<gene>
    <name evidence="6" type="ORF">OJ253_102</name>
</gene>
<evidence type="ECO:0000313" key="6">
    <source>
        <dbReference type="EMBL" id="KAJ1613759.1"/>
    </source>
</evidence>
<evidence type="ECO:0000256" key="1">
    <source>
        <dbReference type="ARBA" id="ARBA00022705"/>
    </source>
</evidence>
<evidence type="ECO:0000259" key="5">
    <source>
        <dbReference type="SMART" id="SM00382"/>
    </source>
</evidence>
<dbReference type="SUPFAM" id="SSF52540">
    <property type="entry name" value="P-loop containing nucleoside triphosphate hydrolases"/>
    <property type="match status" value="1"/>
</dbReference>
<dbReference type="AlphaFoldDB" id="A0A9D5HZ95"/>
<protein>
    <submittedName>
        <fullName evidence="6">RF-C (Ctf18p) AAA+ ATPase-like protein</fullName>
    </submittedName>
</protein>
<keyword evidence="1" id="KW-0235">DNA replication</keyword>
<proteinExistence type="predicted"/>
<feature type="domain" description="AAA+ ATPase" evidence="5">
    <location>
        <begin position="293"/>
        <end position="428"/>
    </location>
</feature>
<evidence type="ECO:0000256" key="4">
    <source>
        <dbReference type="SAM" id="MobiDB-lite"/>
    </source>
</evidence>
<dbReference type="InterPro" id="IPR047854">
    <property type="entry name" value="RFC_lid"/>
</dbReference>